<gene>
    <name evidence="2" type="ORF">SAMN05444959_102128</name>
</gene>
<sequence>MPTIEQTIYVTKEMLGYIGNQPTNPPGINPGDEGFGLYAPDPHQGRSIGGGNP</sequence>
<reference evidence="2 3" key="1">
    <citation type="submission" date="2017-07" db="EMBL/GenBank/DDBJ databases">
        <authorList>
            <person name="Sun Z.S."/>
            <person name="Albrecht U."/>
            <person name="Echele G."/>
            <person name="Lee C.C."/>
        </authorList>
    </citation>
    <scope>NUCLEOTIDE SEQUENCE [LARGE SCALE GENOMIC DNA]</scope>
    <source>
        <strain evidence="2 3">DSM 14827</strain>
    </source>
</reference>
<protein>
    <submittedName>
        <fullName evidence="2">Uncharacterized protein</fullName>
    </submittedName>
</protein>
<evidence type="ECO:0000313" key="2">
    <source>
        <dbReference type="EMBL" id="SNT71619.1"/>
    </source>
</evidence>
<dbReference type="RefSeq" id="WP_179217629.1">
    <property type="nucleotide sequence ID" value="NZ_CP067129.1"/>
</dbReference>
<accession>A0A239PMU0</accession>
<organism evidence="2 3">
    <name type="scientific">Paracoccus seriniphilus</name>
    <dbReference type="NCBI Taxonomy" id="184748"/>
    <lineage>
        <taxon>Bacteria</taxon>
        <taxon>Pseudomonadati</taxon>
        <taxon>Pseudomonadota</taxon>
        <taxon>Alphaproteobacteria</taxon>
        <taxon>Rhodobacterales</taxon>
        <taxon>Paracoccaceae</taxon>
        <taxon>Paracoccus</taxon>
    </lineage>
</organism>
<name>A0A239PMU0_9RHOB</name>
<evidence type="ECO:0000313" key="3">
    <source>
        <dbReference type="Proteomes" id="UP000198307"/>
    </source>
</evidence>
<dbReference type="Proteomes" id="UP000198307">
    <property type="component" value="Unassembled WGS sequence"/>
</dbReference>
<dbReference type="EMBL" id="FZQB01000002">
    <property type="protein sequence ID" value="SNT71619.1"/>
    <property type="molecule type" value="Genomic_DNA"/>
</dbReference>
<keyword evidence="3" id="KW-1185">Reference proteome</keyword>
<feature type="region of interest" description="Disordered" evidence="1">
    <location>
        <begin position="21"/>
        <end position="53"/>
    </location>
</feature>
<proteinExistence type="predicted"/>
<dbReference type="AlphaFoldDB" id="A0A239PMU0"/>
<evidence type="ECO:0000256" key="1">
    <source>
        <dbReference type="SAM" id="MobiDB-lite"/>
    </source>
</evidence>